<protein>
    <submittedName>
        <fullName evidence="2">Uncharacterized protein</fullName>
    </submittedName>
</protein>
<evidence type="ECO:0000313" key="3">
    <source>
        <dbReference type="Proteomes" id="UP000176364"/>
    </source>
</evidence>
<dbReference type="AlphaFoldDB" id="A0A1F5E036"/>
<accession>A0A1F5E036</accession>
<evidence type="ECO:0000313" key="2">
    <source>
        <dbReference type="EMBL" id="OGD60723.1"/>
    </source>
</evidence>
<evidence type="ECO:0000256" key="1">
    <source>
        <dbReference type="SAM" id="MobiDB-lite"/>
    </source>
</evidence>
<reference evidence="2 3" key="1">
    <citation type="journal article" date="2016" name="Nat. Commun.">
        <title>Thousands of microbial genomes shed light on interconnected biogeochemical processes in an aquifer system.</title>
        <authorList>
            <person name="Anantharaman K."/>
            <person name="Brown C.T."/>
            <person name="Hug L.A."/>
            <person name="Sharon I."/>
            <person name="Castelle C.J."/>
            <person name="Probst A.J."/>
            <person name="Thomas B.C."/>
            <person name="Singh A."/>
            <person name="Wilkins M.J."/>
            <person name="Karaoz U."/>
            <person name="Brodie E.L."/>
            <person name="Williams K.H."/>
            <person name="Hubbard S.S."/>
            <person name="Banfield J.F."/>
        </authorList>
    </citation>
    <scope>NUCLEOTIDE SEQUENCE [LARGE SCALE GENOMIC DNA]</scope>
</reference>
<comment type="caution">
    <text evidence="2">The sequence shown here is derived from an EMBL/GenBank/DDBJ whole genome shotgun (WGS) entry which is preliminary data.</text>
</comment>
<organism evidence="2 3">
    <name type="scientific">Candidatus Beckwithbacteria bacterium RIFCSPLOWO2_02_FULL_47_23</name>
    <dbReference type="NCBI Taxonomy" id="1797463"/>
    <lineage>
        <taxon>Bacteria</taxon>
        <taxon>Candidatus Beckwithiibacteriota</taxon>
    </lineage>
</organism>
<feature type="region of interest" description="Disordered" evidence="1">
    <location>
        <begin position="24"/>
        <end position="46"/>
    </location>
</feature>
<name>A0A1F5E036_9BACT</name>
<dbReference type="EMBL" id="MEZQ01000023">
    <property type="protein sequence ID" value="OGD60723.1"/>
    <property type="molecule type" value="Genomic_DNA"/>
</dbReference>
<sequence>MKKLILIILGLALAGSLFYFLSQPRPDETKTQGEPEEVTTPAVSEDDSLTTIDQELSATELEDFDQEIQALDKSINQL</sequence>
<gene>
    <name evidence="2" type="ORF">A3I57_01530</name>
</gene>
<proteinExistence type="predicted"/>
<dbReference type="Proteomes" id="UP000176364">
    <property type="component" value="Unassembled WGS sequence"/>
</dbReference>